<dbReference type="PANTHER" id="PTHR30158">
    <property type="entry name" value="ACRA/E-RELATED COMPONENT OF DRUG EFFLUX TRANSPORTER"/>
    <property type="match status" value="1"/>
</dbReference>
<evidence type="ECO:0000259" key="7">
    <source>
        <dbReference type="Pfam" id="PF25917"/>
    </source>
</evidence>
<dbReference type="EMBL" id="JAMOIM010000025">
    <property type="protein sequence ID" value="MCW6511398.1"/>
    <property type="molecule type" value="Genomic_DNA"/>
</dbReference>
<evidence type="ECO:0000259" key="9">
    <source>
        <dbReference type="Pfam" id="PF25967"/>
    </source>
</evidence>
<comment type="subcellular location">
    <subcellularLocation>
        <location evidence="1">Cell envelope</location>
    </subcellularLocation>
</comment>
<dbReference type="AlphaFoldDB" id="A0AA41Z207"/>
<accession>A0AA41Z207</accession>
<dbReference type="InterPro" id="IPR058626">
    <property type="entry name" value="MdtA-like_b-barrel"/>
</dbReference>
<dbReference type="RefSeq" id="WP_282587775.1">
    <property type="nucleotide sequence ID" value="NZ_JAMOIM010000025.1"/>
</dbReference>
<gene>
    <name evidence="10" type="ORF">M8523_25785</name>
</gene>
<feature type="domain" description="Multidrug resistance protein MdtA-like C-terminal permuted SH3" evidence="9">
    <location>
        <begin position="301"/>
        <end position="362"/>
    </location>
</feature>
<dbReference type="PANTHER" id="PTHR30158:SF3">
    <property type="entry name" value="MULTIDRUG EFFLUX PUMP SUBUNIT ACRA-RELATED"/>
    <property type="match status" value="1"/>
</dbReference>
<comment type="caution">
    <text evidence="10">The sequence shown here is derived from an EMBL/GenBank/DDBJ whole genome shotgun (WGS) entry which is preliminary data.</text>
</comment>
<dbReference type="Gene3D" id="2.40.420.20">
    <property type="match status" value="1"/>
</dbReference>
<keyword evidence="11" id="KW-1185">Reference proteome</keyword>
<dbReference type="GO" id="GO:0005886">
    <property type="term" value="C:plasma membrane"/>
    <property type="evidence" value="ECO:0007669"/>
    <property type="project" value="TreeGrafter"/>
</dbReference>
<feature type="signal peptide" evidence="5">
    <location>
        <begin position="1"/>
        <end position="20"/>
    </location>
</feature>
<dbReference type="GO" id="GO:0046677">
    <property type="term" value="P:response to antibiotic"/>
    <property type="evidence" value="ECO:0007669"/>
    <property type="project" value="TreeGrafter"/>
</dbReference>
<dbReference type="Pfam" id="PF25876">
    <property type="entry name" value="HH_MFP_RND"/>
    <property type="match status" value="1"/>
</dbReference>
<evidence type="ECO:0000256" key="5">
    <source>
        <dbReference type="SAM" id="SignalP"/>
    </source>
</evidence>
<dbReference type="InterPro" id="IPR058624">
    <property type="entry name" value="MdtA-like_HH"/>
</dbReference>
<evidence type="ECO:0000256" key="1">
    <source>
        <dbReference type="ARBA" id="ARBA00004196"/>
    </source>
</evidence>
<dbReference type="Pfam" id="PF25917">
    <property type="entry name" value="BSH_RND"/>
    <property type="match status" value="1"/>
</dbReference>
<dbReference type="Pfam" id="PF25967">
    <property type="entry name" value="RND-MFP_C"/>
    <property type="match status" value="1"/>
</dbReference>
<organism evidence="10 11">
    <name type="scientific">Lichenifustis flavocetrariae</name>
    <dbReference type="NCBI Taxonomy" id="2949735"/>
    <lineage>
        <taxon>Bacteria</taxon>
        <taxon>Pseudomonadati</taxon>
        <taxon>Pseudomonadota</taxon>
        <taxon>Alphaproteobacteria</taxon>
        <taxon>Hyphomicrobiales</taxon>
        <taxon>Lichenihabitantaceae</taxon>
        <taxon>Lichenifustis</taxon>
    </lineage>
</organism>
<evidence type="ECO:0000256" key="4">
    <source>
        <dbReference type="SAM" id="MobiDB-lite"/>
    </source>
</evidence>
<evidence type="ECO:0000259" key="8">
    <source>
        <dbReference type="Pfam" id="PF25944"/>
    </source>
</evidence>
<dbReference type="InterPro" id="IPR058627">
    <property type="entry name" value="MdtA-like_C"/>
</dbReference>
<evidence type="ECO:0000313" key="11">
    <source>
        <dbReference type="Proteomes" id="UP001165667"/>
    </source>
</evidence>
<evidence type="ECO:0000256" key="3">
    <source>
        <dbReference type="SAM" id="Coils"/>
    </source>
</evidence>
<dbReference type="Gene3D" id="2.40.50.100">
    <property type="match status" value="1"/>
</dbReference>
<dbReference type="SUPFAM" id="SSF111369">
    <property type="entry name" value="HlyD-like secretion proteins"/>
    <property type="match status" value="1"/>
</dbReference>
<evidence type="ECO:0000313" key="10">
    <source>
        <dbReference type="EMBL" id="MCW6511398.1"/>
    </source>
</evidence>
<feature type="region of interest" description="Disordered" evidence="4">
    <location>
        <begin position="368"/>
        <end position="387"/>
    </location>
</feature>
<comment type="similarity">
    <text evidence="2">Belongs to the membrane fusion protein (MFP) (TC 8.A.1) family.</text>
</comment>
<dbReference type="InterPro" id="IPR006143">
    <property type="entry name" value="RND_pump_MFP"/>
</dbReference>
<feature type="coiled-coil region" evidence="3">
    <location>
        <begin position="95"/>
        <end position="122"/>
    </location>
</feature>
<dbReference type="GO" id="GO:0022857">
    <property type="term" value="F:transmembrane transporter activity"/>
    <property type="evidence" value="ECO:0007669"/>
    <property type="project" value="InterPro"/>
</dbReference>
<feature type="domain" description="Multidrug resistance protein MdtA-like alpha-helical hairpin" evidence="6">
    <location>
        <begin position="96"/>
        <end position="164"/>
    </location>
</feature>
<keyword evidence="3" id="KW-0175">Coiled coil</keyword>
<evidence type="ECO:0000259" key="6">
    <source>
        <dbReference type="Pfam" id="PF25876"/>
    </source>
</evidence>
<sequence length="387" mass="40969">MSRAFVCVAIGFTMISAALAQAPGNAPPAVGVEKVGLKPIIETERFIGRIQAVEQVDLVARVTAFLEKIVFTEGQEVEKGATLYQLEQPPFQADVQAKQATIEQIQAQLANANVTLERAQTLLNTPAGQQSTVDSAKANQGNLQGQLLAAEANLRTSQIELGYTTITAPIDGKIGRTSITVGNVVTPSSGTLATIVRQDPMYVVFPISVRSALELRSRYAGKGGFAAVQIKIVLPDGRTYGQVGKLNFVNNTIASSTDTIILRGTIPNPVLPQQQGKDGAVRELVDGEFVQVLLEGVQPVQVLSIPRAAVSTDQQGDFVYVLSDDNKAMRQNVTLGQSTPTEASIVSGLKEGQTIIVDGIQRVRAGQPVSPGPAIVTPAEQAQKPAP</sequence>
<protein>
    <submittedName>
        <fullName evidence="10">Efflux RND transporter periplasmic adaptor subunit</fullName>
    </submittedName>
</protein>
<name>A0AA41Z207_9HYPH</name>
<dbReference type="NCBIfam" id="TIGR01730">
    <property type="entry name" value="RND_mfp"/>
    <property type="match status" value="1"/>
</dbReference>
<feature type="chain" id="PRO_5041276275" evidence="5">
    <location>
        <begin position="21"/>
        <end position="387"/>
    </location>
</feature>
<feature type="domain" description="Multidrug resistance protein MdtA-like beta-barrel" evidence="8">
    <location>
        <begin position="200"/>
        <end position="269"/>
    </location>
</feature>
<reference evidence="10" key="1">
    <citation type="submission" date="2022-05" db="EMBL/GenBank/DDBJ databases">
        <authorList>
            <person name="Pankratov T."/>
        </authorList>
    </citation>
    <scope>NUCLEOTIDE SEQUENCE</scope>
    <source>
        <strain evidence="10">BP6-180914</strain>
    </source>
</reference>
<feature type="domain" description="Multidrug resistance protein MdtA-like barrel-sandwich hybrid" evidence="7">
    <location>
        <begin position="54"/>
        <end position="189"/>
    </location>
</feature>
<dbReference type="Gene3D" id="1.10.287.470">
    <property type="entry name" value="Helix hairpin bin"/>
    <property type="match status" value="1"/>
</dbReference>
<dbReference type="GO" id="GO:0030313">
    <property type="term" value="C:cell envelope"/>
    <property type="evidence" value="ECO:0007669"/>
    <property type="project" value="UniProtKB-SubCell"/>
</dbReference>
<dbReference type="InterPro" id="IPR058625">
    <property type="entry name" value="MdtA-like_BSH"/>
</dbReference>
<dbReference type="Proteomes" id="UP001165667">
    <property type="component" value="Unassembled WGS sequence"/>
</dbReference>
<keyword evidence="5" id="KW-0732">Signal</keyword>
<dbReference type="Gene3D" id="2.40.30.170">
    <property type="match status" value="1"/>
</dbReference>
<dbReference type="Pfam" id="PF25944">
    <property type="entry name" value="Beta-barrel_RND"/>
    <property type="match status" value="1"/>
</dbReference>
<proteinExistence type="inferred from homology"/>
<evidence type="ECO:0000256" key="2">
    <source>
        <dbReference type="ARBA" id="ARBA00009477"/>
    </source>
</evidence>